<keyword evidence="3" id="KW-0274">FAD</keyword>
<dbReference type="PATRIC" id="fig|1618610.3.peg.268"/>
<dbReference type="Gene3D" id="2.40.30.10">
    <property type="entry name" value="Translation factors"/>
    <property type="match status" value="1"/>
</dbReference>
<proteinExistence type="predicted"/>
<organism evidence="6 7">
    <name type="scientific">Candidatus Azambacteria bacterium GW2011_GWA1_44_9</name>
    <dbReference type="NCBI Taxonomy" id="1618610"/>
    <lineage>
        <taxon>Bacteria</taxon>
        <taxon>Candidatus Azamiibacteriota</taxon>
    </lineage>
</organism>
<dbReference type="PANTHER" id="PTHR42887:SF2">
    <property type="entry name" value="OS12G0638800 PROTEIN"/>
    <property type="match status" value="1"/>
</dbReference>
<evidence type="ECO:0000259" key="4">
    <source>
        <dbReference type="Pfam" id="PF03486"/>
    </source>
</evidence>
<evidence type="ECO:0000256" key="1">
    <source>
        <dbReference type="ARBA" id="ARBA00001974"/>
    </source>
</evidence>
<dbReference type="Gene3D" id="3.50.50.60">
    <property type="entry name" value="FAD/NAD(P)-binding domain"/>
    <property type="match status" value="1"/>
</dbReference>
<dbReference type="InterPro" id="IPR036188">
    <property type="entry name" value="FAD/NAD-bd_sf"/>
</dbReference>
<dbReference type="InterPro" id="IPR057661">
    <property type="entry name" value="RsdA/BaiN/AoA(So)_Rossmann"/>
</dbReference>
<dbReference type="InterPro" id="IPR004792">
    <property type="entry name" value="BaiN-like"/>
</dbReference>
<dbReference type="Proteomes" id="UP000034595">
    <property type="component" value="Unassembled WGS sequence"/>
</dbReference>
<dbReference type="NCBIfam" id="TIGR00275">
    <property type="entry name" value="aminoacetone oxidase family FAD-binding enzyme"/>
    <property type="match status" value="1"/>
</dbReference>
<reference evidence="6 7" key="1">
    <citation type="journal article" date="2015" name="Nature">
        <title>rRNA introns, odd ribosomes, and small enigmatic genomes across a large radiation of phyla.</title>
        <authorList>
            <person name="Brown C.T."/>
            <person name="Hug L.A."/>
            <person name="Thomas B.C."/>
            <person name="Sharon I."/>
            <person name="Castelle C.J."/>
            <person name="Singh A."/>
            <person name="Wilkins M.J."/>
            <person name="Williams K.H."/>
            <person name="Banfield J.F."/>
        </authorList>
    </citation>
    <scope>NUCLEOTIDE SEQUENCE [LARGE SCALE GENOMIC DNA]</scope>
</reference>
<dbReference type="PRINTS" id="PR00411">
    <property type="entry name" value="PNDRDTASEI"/>
</dbReference>
<evidence type="ECO:0000256" key="3">
    <source>
        <dbReference type="ARBA" id="ARBA00022827"/>
    </source>
</evidence>
<dbReference type="Pfam" id="PF03486">
    <property type="entry name" value="HI0933_like"/>
    <property type="match status" value="1"/>
</dbReference>
<evidence type="ECO:0000259" key="5">
    <source>
        <dbReference type="Pfam" id="PF22780"/>
    </source>
</evidence>
<name>A0A0G1KDI1_9BACT</name>
<evidence type="ECO:0000313" key="6">
    <source>
        <dbReference type="EMBL" id="KKT81643.1"/>
    </source>
</evidence>
<evidence type="ECO:0000256" key="2">
    <source>
        <dbReference type="ARBA" id="ARBA00022630"/>
    </source>
</evidence>
<dbReference type="AlphaFoldDB" id="A0A0G1KDI1"/>
<dbReference type="Pfam" id="PF22780">
    <property type="entry name" value="HI0933_like_1st"/>
    <property type="match status" value="1"/>
</dbReference>
<keyword evidence="2" id="KW-0285">Flavoprotein</keyword>
<dbReference type="PANTHER" id="PTHR42887">
    <property type="entry name" value="OS12G0638800 PROTEIN"/>
    <property type="match status" value="1"/>
</dbReference>
<sequence>MSSPKIKFDLIVVGGGASGLMAAGRAGELGKRVLLLEKNKSLGEKLKITGGGRCNITNAEFDQRVLLKAYGKAEQFLYSLFSQFGVKETFSFFESRGLPLKVEDRKRAFPSTEKSEDVLKILNKYAYDGGVTIKTASPVTQIHWDKGGITGVSSGKDMYCANSYIFATGGVSHPETGSTGDGLKWLRDMGHTVLQSNPTIVPLSVKESWSKKLTGVALSPMRITFFIEGKKAFCETGKILFTHFGLSGPLILNSAHKVADLLHRGLVTATIDTYPHANLGELERDIIAIFDKDKNKSLKNIVKEFVPIGMSKGILPLLEENLDTTKKVHSISKDERKYIVHALKALPLTITGLMGLDRAVVADGGVVLEEIDMKTMRSKKISNLYVTGDLLHINRPSGGFSLQLCWSSGYVAGSHIDE</sequence>
<dbReference type="InterPro" id="IPR055178">
    <property type="entry name" value="RsdA/BaiN/AoA(So)-like_dom"/>
</dbReference>
<dbReference type="SUPFAM" id="SSF51905">
    <property type="entry name" value="FAD/NAD(P)-binding domain"/>
    <property type="match status" value="1"/>
</dbReference>
<evidence type="ECO:0000313" key="7">
    <source>
        <dbReference type="Proteomes" id="UP000034595"/>
    </source>
</evidence>
<accession>A0A0G1KDI1</accession>
<feature type="domain" description="RsdA/BaiN/AoA(So)-like insert" evidence="5">
    <location>
        <begin position="198"/>
        <end position="361"/>
    </location>
</feature>
<protein>
    <submittedName>
        <fullName evidence="6">HI0933 family protein</fullName>
    </submittedName>
</protein>
<dbReference type="EMBL" id="LCJQ01000006">
    <property type="protein sequence ID" value="KKT81643.1"/>
    <property type="molecule type" value="Genomic_DNA"/>
</dbReference>
<dbReference type="SUPFAM" id="SSF160996">
    <property type="entry name" value="HI0933 insert domain-like"/>
    <property type="match status" value="1"/>
</dbReference>
<comment type="caution">
    <text evidence="6">The sequence shown here is derived from an EMBL/GenBank/DDBJ whole genome shotgun (WGS) entry which is preliminary data.</text>
</comment>
<gene>
    <name evidence="6" type="ORF">UW78_C0006G0008</name>
</gene>
<feature type="domain" description="RsdA/BaiN/AoA(So)-like Rossmann fold-like" evidence="4">
    <location>
        <begin position="9"/>
        <end position="414"/>
    </location>
</feature>
<comment type="cofactor">
    <cofactor evidence="1">
        <name>FAD</name>
        <dbReference type="ChEBI" id="CHEBI:57692"/>
    </cofactor>
</comment>
<dbReference type="Gene3D" id="1.10.8.260">
    <property type="entry name" value="HI0933 insert domain-like"/>
    <property type="match status" value="1"/>
</dbReference>
<dbReference type="InterPro" id="IPR023166">
    <property type="entry name" value="BaiN-like_dom_sf"/>
</dbReference>